<protein>
    <submittedName>
        <fullName evidence="3">Uncharacterized protein</fullName>
    </submittedName>
</protein>
<feature type="region of interest" description="Disordered" evidence="1">
    <location>
        <begin position="34"/>
        <end position="170"/>
    </location>
</feature>
<keyword evidence="2" id="KW-0732">Signal</keyword>
<feature type="chain" id="PRO_5044000880" evidence="2">
    <location>
        <begin position="22"/>
        <end position="170"/>
    </location>
</feature>
<dbReference type="Proteomes" id="UP001066276">
    <property type="component" value="Chromosome 10"/>
</dbReference>
<reference evidence="3" key="1">
    <citation type="journal article" date="2022" name="bioRxiv">
        <title>Sequencing and chromosome-scale assembly of the giantPleurodeles waltlgenome.</title>
        <authorList>
            <person name="Brown T."/>
            <person name="Elewa A."/>
            <person name="Iarovenko S."/>
            <person name="Subramanian E."/>
            <person name="Araus A.J."/>
            <person name="Petzold A."/>
            <person name="Susuki M."/>
            <person name="Suzuki K.-i.T."/>
            <person name="Hayashi T."/>
            <person name="Toyoda A."/>
            <person name="Oliveira C."/>
            <person name="Osipova E."/>
            <person name="Leigh N.D."/>
            <person name="Simon A."/>
            <person name="Yun M.H."/>
        </authorList>
    </citation>
    <scope>NUCLEOTIDE SEQUENCE</scope>
    <source>
        <strain evidence="3">20211129_DDA</strain>
        <tissue evidence="3">Liver</tissue>
    </source>
</reference>
<accession>A0AAV7MCP0</accession>
<evidence type="ECO:0000313" key="3">
    <source>
        <dbReference type="EMBL" id="KAJ1101526.1"/>
    </source>
</evidence>
<evidence type="ECO:0000256" key="1">
    <source>
        <dbReference type="SAM" id="MobiDB-lite"/>
    </source>
</evidence>
<proteinExistence type="predicted"/>
<evidence type="ECO:0000313" key="4">
    <source>
        <dbReference type="Proteomes" id="UP001066276"/>
    </source>
</evidence>
<feature type="compositionally biased region" description="Basic and acidic residues" evidence="1">
    <location>
        <begin position="70"/>
        <end position="101"/>
    </location>
</feature>
<feature type="compositionally biased region" description="Basic residues" evidence="1">
    <location>
        <begin position="131"/>
        <end position="141"/>
    </location>
</feature>
<feature type="signal peptide" evidence="2">
    <location>
        <begin position="1"/>
        <end position="21"/>
    </location>
</feature>
<evidence type="ECO:0000256" key="2">
    <source>
        <dbReference type="SAM" id="SignalP"/>
    </source>
</evidence>
<dbReference type="EMBL" id="JANPWB010000014">
    <property type="protein sequence ID" value="KAJ1101526.1"/>
    <property type="molecule type" value="Genomic_DNA"/>
</dbReference>
<keyword evidence="4" id="KW-1185">Reference proteome</keyword>
<name>A0AAV7MCP0_PLEWA</name>
<organism evidence="3 4">
    <name type="scientific">Pleurodeles waltl</name>
    <name type="common">Iberian ribbed newt</name>
    <dbReference type="NCBI Taxonomy" id="8319"/>
    <lineage>
        <taxon>Eukaryota</taxon>
        <taxon>Metazoa</taxon>
        <taxon>Chordata</taxon>
        <taxon>Craniata</taxon>
        <taxon>Vertebrata</taxon>
        <taxon>Euteleostomi</taxon>
        <taxon>Amphibia</taxon>
        <taxon>Batrachia</taxon>
        <taxon>Caudata</taxon>
        <taxon>Salamandroidea</taxon>
        <taxon>Salamandridae</taxon>
        <taxon>Pleurodelinae</taxon>
        <taxon>Pleurodeles</taxon>
    </lineage>
</organism>
<comment type="caution">
    <text evidence="3">The sequence shown here is derived from an EMBL/GenBank/DDBJ whole genome shotgun (WGS) entry which is preliminary data.</text>
</comment>
<gene>
    <name evidence="3" type="ORF">NDU88_006593</name>
</gene>
<dbReference type="AlphaFoldDB" id="A0AAV7MCP0"/>
<sequence>MLFRLAMSAHLLTYNTWYLAAVLQHSMYPKRVKKSTASPKPVPRKPPLAGELHAGELRIEAAGATCVDGGESREDVKKEGEKKQGPGPERGQEPSADRHPGEQAGPRRGASSPERQRAGGDVTPALEPRRCKQHLGGRHLCKGWGTLRTSRGGGGSRTRWSQQQVQLLTL</sequence>